<dbReference type="AlphaFoldDB" id="A0AAW5PPD9"/>
<evidence type="ECO:0008006" key="3">
    <source>
        <dbReference type="Google" id="ProtNLM"/>
    </source>
</evidence>
<dbReference type="Proteomes" id="UP001320691">
    <property type="component" value="Unassembled WGS sequence"/>
</dbReference>
<reference evidence="1" key="1">
    <citation type="submission" date="2022-08" db="EMBL/GenBank/DDBJ databases">
        <title>Genomic analyses of the natural microbiome of Caenorhabditis elegans.</title>
        <authorList>
            <person name="Samuel B."/>
        </authorList>
    </citation>
    <scope>NUCLEOTIDE SEQUENCE</scope>
    <source>
        <strain evidence="1">BIGb0277</strain>
    </source>
</reference>
<protein>
    <recommendedName>
        <fullName evidence="3">Relaxosome protein TraY</fullName>
    </recommendedName>
</protein>
<dbReference type="RefSeq" id="WP_259262041.1">
    <property type="nucleotide sequence ID" value="NZ_JANUEK010000009.1"/>
</dbReference>
<proteinExistence type="predicted"/>
<evidence type="ECO:0000313" key="1">
    <source>
        <dbReference type="EMBL" id="MCS4281568.1"/>
    </source>
</evidence>
<gene>
    <name evidence="1" type="ORF">M2412_003585</name>
</gene>
<name>A0AAW5PPD9_9GAMM</name>
<dbReference type="EMBL" id="JANUEK010000009">
    <property type="protein sequence ID" value="MCS4281568.1"/>
    <property type="molecule type" value="Genomic_DNA"/>
</dbReference>
<accession>A0AAW5PPD9</accession>
<evidence type="ECO:0000313" key="2">
    <source>
        <dbReference type="Proteomes" id="UP001320691"/>
    </source>
</evidence>
<comment type="caution">
    <text evidence="1">The sequence shown here is derived from an EMBL/GenBank/DDBJ whole genome shotgun (WGS) entry which is preliminary data.</text>
</comment>
<sequence>MIKINLQLTELGELLTDIAKRPDGTSKQQMIDRILQNQDALFSVADHVRDALGQLGLAIPGKV</sequence>
<organism evidence="1 2">
    <name type="scientific">Stenotrophomonas rhizophila</name>
    <dbReference type="NCBI Taxonomy" id="216778"/>
    <lineage>
        <taxon>Bacteria</taxon>
        <taxon>Pseudomonadati</taxon>
        <taxon>Pseudomonadota</taxon>
        <taxon>Gammaproteobacteria</taxon>
        <taxon>Lysobacterales</taxon>
        <taxon>Lysobacteraceae</taxon>
        <taxon>Stenotrophomonas</taxon>
    </lineage>
</organism>